<feature type="chain" id="PRO_5038970393" description="Exo-alpha-sialidase" evidence="1">
    <location>
        <begin position="31"/>
        <end position="293"/>
    </location>
</feature>
<protein>
    <recommendedName>
        <fullName evidence="4">Exo-alpha-sialidase</fullName>
    </recommendedName>
</protein>
<dbReference type="AlphaFoldDB" id="A0A916JTF1"/>
<keyword evidence="1" id="KW-0732">Signal</keyword>
<reference evidence="2" key="1">
    <citation type="submission" date="2021-06" db="EMBL/GenBank/DDBJ databases">
        <authorList>
            <person name="Criscuolo A."/>
        </authorList>
    </citation>
    <scope>NUCLEOTIDE SEQUENCE</scope>
    <source>
        <strain evidence="2">CIP111803</strain>
    </source>
</reference>
<organism evidence="2 3">
    <name type="scientific">Leucobacter soli</name>
    <dbReference type="NCBI Taxonomy" id="2812850"/>
    <lineage>
        <taxon>Bacteria</taxon>
        <taxon>Bacillati</taxon>
        <taxon>Actinomycetota</taxon>
        <taxon>Actinomycetes</taxon>
        <taxon>Micrococcales</taxon>
        <taxon>Microbacteriaceae</taxon>
        <taxon>Leucobacter</taxon>
    </lineage>
</organism>
<dbReference type="Proteomes" id="UP000693892">
    <property type="component" value="Unassembled WGS sequence"/>
</dbReference>
<feature type="signal peptide" evidence="1">
    <location>
        <begin position="1"/>
        <end position="30"/>
    </location>
</feature>
<dbReference type="EMBL" id="CAJVAP010000004">
    <property type="protein sequence ID" value="CAG7600825.1"/>
    <property type="molecule type" value="Genomic_DNA"/>
</dbReference>
<evidence type="ECO:0000313" key="3">
    <source>
        <dbReference type="Proteomes" id="UP000693892"/>
    </source>
</evidence>
<evidence type="ECO:0000313" key="2">
    <source>
        <dbReference type="EMBL" id="CAG7600825.1"/>
    </source>
</evidence>
<evidence type="ECO:0008006" key="4">
    <source>
        <dbReference type="Google" id="ProtNLM"/>
    </source>
</evidence>
<dbReference type="CDD" id="cd15482">
    <property type="entry name" value="Sialidase_non-viral"/>
    <property type="match status" value="1"/>
</dbReference>
<dbReference type="RefSeq" id="WP_218114063.1">
    <property type="nucleotide sequence ID" value="NZ_CAJVAP010000004.1"/>
</dbReference>
<accession>A0A916JTF1</accession>
<name>A0A916JTF1_9MICO</name>
<sequence>MPASLLPRRPRLHGRLFIAVATAAVTTVLAGCAAVAPTAPASSPPTFGHIHAVIPEAEGTFLVGTHTGLYRVNGAGAVEGPLGDYDFDLMGLTDSRGALIASGHPGLETPAELGSPNLGIIRSDDTGKNWQPVAFTNTEDFHVLTASPDGRLYGIGSTSPALRVSDDLGATWESRSELDAVDLAVTADGTIYAATPEGVRTSTDGGVSFTPLGDAPLQYLLEAAGDTVVGVDTDGQIRQRADKGEWELIGSATGTVEALGLSPAGSVILVDERGIVTLDGDDARIILPALSSP</sequence>
<proteinExistence type="predicted"/>
<gene>
    <name evidence="2" type="ORF">LEUCIP111803_00403</name>
</gene>
<comment type="caution">
    <text evidence="2">The sequence shown here is derived from an EMBL/GenBank/DDBJ whole genome shotgun (WGS) entry which is preliminary data.</text>
</comment>
<evidence type="ECO:0000256" key="1">
    <source>
        <dbReference type="SAM" id="SignalP"/>
    </source>
</evidence>
<keyword evidence="3" id="KW-1185">Reference proteome</keyword>